<dbReference type="EMBL" id="QJKJ01005506">
    <property type="protein sequence ID" value="RDX90057.1"/>
    <property type="molecule type" value="Genomic_DNA"/>
</dbReference>
<feature type="non-terminal residue" evidence="2">
    <location>
        <position position="1"/>
    </location>
</feature>
<accession>A0A371GHM2</accession>
<protein>
    <submittedName>
        <fullName evidence="2">Uncharacterized protein</fullName>
    </submittedName>
</protein>
<proteinExistence type="predicted"/>
<keyword evidence="3" id="KW-1185">Reference proteome</keyword>
<evidence type="ECO:0000256" key="1">
    <source>
        <dbReference type="SAM" id="MobiDB-lite"/>
    </source>
</evidence>
<name>A0A371GHM2_MUCPR</name>
<feature type="region of interest" description="Disordered" evidence="1">
    <location>
        <begin position="1"/>
        <end position="21"/>
    </location>
</feature>
<dbReference type="OrthoDB" id="1743187at2759"/>
<reference evidence="2" key="1">
    <citation type="submission" date="2018-05" db="EMBL/GenBank/DDBJ databases">
        <title>Draft genome of Mucuna pruriens seed.</title>
        <authorList>
            <person name="Nnadi N.E."/>
            <person name="Vos R."/>
            <person name="Hasami M.H."/>
            <person name="Devisetty U.K."/>
            <person name="Aguiy J.C."/>
        </authorList>
    </citation>
    <scope>NUCLEOTIDE SEQUENCE [LARGE SCALE GENOMIC DNA]</scope>
    <source>
        <strain evidence="2">JCA_2017</strain>
    </source>
</reference>
<evidence type="ECO:0000313" key="2">
    <source>
        <dbReference type="EMBL" id="RDX90057.1"/>
    </source>
</evidence>
<comment type="caution">
    <text evidence="2">The sequence shown here is derived from an EMBL/GenBank/DDBJ whole genome shotgun (WGS) entry which is preliminary data.</text>
</comment>
<gene>
    <name evidence="2" type="ORF">CR513_28129</name>
</gene>
<sequence length="96" mass="10926">ERQGRRPRGGGLGEARKAARIRRTEALIQSQRVGNDQPRRKCRGKRDLGGEANATRFVTKSKYTEVFAWSYRDMPGLDRTIVEHKLPLLPNAVPVR</sequence>
<dbReference type="Proteomes" id="UP000257109">
    <property type="component" value="Unassembled WGS sequence"/>
</dbReference>
<dbReference type="AlphaFoldDB" id="A0A371GHM2"/>
<evidence type="ECO:0000313" key="3">
    <source>
        <dbReference type="Proteomes" id="UP000257109"/>
    </source>
</evidence>
<organism evidence="2 3">
    <name type="scientific">Mucuna pruriens</name>
    <name type="common">Velvet bean</name>
    <name type="synonym">Dolichos pruriens</name>
    <dbReference type="NCBI Taxonomy" id="157652"/>
    <lineage>
        <taxon>Eukaryota</taxon>
        <taxon>Viridiplantae</taxon>
        <taxon>Streptophyta</taxon>
        <taxon>Embryophyta</taxon>
        <taxon>Tracheophyta</taxon>
        <taxon>Spermatophyta</taxon>
        <taxon>Magnoliopsida</taxon>
        <taxon>eudicotyledons</taxon>
        <taxon>Gunneridae</taxon>
        <taxon>Pentapetalae</taxon>
        <taxon>rosids</taxon>
        <taxon>fabids</taxon>
        <taxon>Fabales</taxon>
        <taxon>Fabaceae</taxon>
        <taxon>Papilionoideae</taxon>
        <taxon>50 kb inversion clade</taxon>
        <taxon>NPAAA clade</taxon>
        <taxon>indigoferoid/millettioid clade</taxon>
        <taxon>Phaseoleae</taxon>
        <taxon>Mucuna</taxon>
    </lineage>
</organism>